<accession>A0A660C5K4</accession>
<name>A0A660C5K4_9PSEU</name>
<evidence type="ECO:0000313" key="2">
    <source>
        <dbReference type="Proteomes" id="UP000317303"/>
    </source>
</evidence>
<evidence type="ECO:0000313" key="1">
    <source>
        <dbReference type="EMBL" id="TWH18626.1"/>
    </source>
</evidence>
<protein>
    <submittedName>
        <fullName evidence="1">Uncharacterized protein</fullName>
    </submittedName>
</protein>
<gene>
    <name evidence="1" type="ORF">JD82_00447</name>
</gene>
<organism evidence="1 2">
    <name type="scientific">Prauserella rugosa</name>
    <dbReference type="NCBI Taxonomy" id="43354"/>
    <lineage>
        <taxon>Bacteria</taxon>
        <taxon>Bacillati</taxon>
        <taxon>Actinomycetota</taxon>
        <taxon>Actinomycetes</taxon>
        <taxon>Pseudonocardiales</taxon>
        <taxon>Pseudonocardiaceae</taxon>
        <taxon>Prauserella</taxon>
    </lineage>
</organism>
<sequence length="285" mass="31533">MLLVEVPASPLAPHMVDHAYWGRNDTTKHKLSDNEVYRLHAVRRARDLTIHDLIEKEIARDPVPIPDRHNAHLFGVAQPLGSRVDLLTDVLEEQQFDELVLQTLWNSNTDRSRVWEYLQTHELRAPGRGWASSRLFARVPPADLNPDLERQLLDVEMSDDGAITCYTGGASAIGRDGKDCLLVPNMIAAPHGLAALAGKVGATYGYNGRWLIGVGATNMQGKQSSRAQNVMSLSEFPAFSEPSYVYGTEASTVELVEDPRRITQAVLFRLLRALGESADQLDAIS</sequence>
<dbReference type="AlphaFoldDB" id="A0A660C5K4"/>
<keyword evidence="2" id="KW-1185">Reference proteome</keyword>
<reference evidence="1 2" key="1">
    <citation type="submission" date="2019-07" db="EMBL/GenBank/DDBJ databases">
        <title>R&amp;d 2014.</title>
        <authorList>
            <person name="Klenk H.-P."/>
        </authorList>
    </citation>
    <scope>NUCLEOTIDE SEQUENCE [LARGE SCALE GENOMIC DNA]</scope>
    <source>
        <strain evidence="1 2">DSM 43194</strain>
    </source>
</reference>
<dbReference type="Proteomes" id="UP000317303">
    <property type="component" value="Unassembled WGS sequence"/>
</dbReference>
<comment type="caution">
    <text evidence="1">The sequence shown here is derived from an EMBL/GenBank/DDBJ whole genome shotgun (WGS) entry which is preliminary data.</text>
</comment>
<dbReference type="EMBL" id="VLJV01000001">
    <property type="protein sequence ID" value="TWH18626.1"/>
    <property type="molecule type" value="Genomic_DNA"/>
</dbReference>
<proteinExistence type="predicted"/>